<keyword evidence="2" id="KW-1185">Reference proteome</keyword>
<dbReference type="OrthoDB" id="10377277at2759"/>
<evidence type="ECO:0000313" key="1">
    <source>
        <dbReference type="EMBL" id="ORY48022.1"/>
    </source>
</evidence>
<dbReference type="AlphaFoldDB" id="A0A1Y2CLY4"/>
<dbReference type="EMBL" id="MCGO01000012">
    <property type="protein sequence ID" value="ORY48022.1"/>
    <property type="molecule type" value="Genomic_DNA"/>
</dbReference>
<name>A0A1Y2CLY4_9FUNG</name>
<protein>
    <submittedName>
        <fullName evidence="1">Uncharacterized protein</fullName>
    </submittedName>
</protein>
<organism evidence="1 2">
    <name type="scientific">Rhizoclosmatium globosum</name>
    <dbReference type="NCBI Taxonomy" id="329046"/>
    <lineage>
        <taxon>Eukaryota</taxon>
        <taxon>Fungi</taxon>
        <taxon>Fungi incertae sedis</taxon>
        <taxon>Chytridiomycota</taxon>
        <taxon>Chytridiomycota incertae sedis</taxon>
        <taxon>Chytridiomycetes</taxon>
        <taxon>Chytridiales</taxon>
        <taxon>Chytriomycetaceae</taxon>
        <taxon>Rhizoclosmatium</taxon>
    </lineage>
</organism>
<sequence length="115" mass="12867">MAVEIQSVVIQPVFQHAMLPEILLPLTYANAVPAILRVEKDSPVRREFVYVLQVQVQLQFHFGHQMLFALAQTEIRSHAAQVISATLMETALFNQTAPQILASVHHVDRVIVNGS</sequence>
<comment type="caution">
    <text evidence="1">The sequence shown here is derived from an EMBL/GenBank/DDBJ whole genome shotgun (WGS) entry which is preliminary data.</text>
</comment>
<reference evidence="1 2" key="1">
    <citation type="submission" date="2016-07" db="EMBL/GenBank/DDBJ databases">
        <title>Pervasive Adenine N6-methylation of Active Genes in Fungi.</title>
        <authorList>
            <consortium name="DOE Joint Genome Institute"/>
            <person name="Mondo S.J."/>
            <person name="Dannebaum R.O."/>
            <person name="Kuo R.C."/>
            <person name="Labutti K."/>
            <person name="Haridas S."/>
            <person name="Kuo A."/>
            <person name="Salamov A."/>
            <person name="Ahrendt S.R."/>
            <person name="Lipzen A."/>
            <person name="Sullivan W."/>
            <person name="Andreopoulos W.B."/>
            <person name="Clum A."/>
            <person name="Lindquist E."/>
            <person name="Daum C."/>
            <person name="Ramamoorthy G.K."/>
            <person name="Gryganskyi A."/>
            <person name="Culley D."/>
            <person name="Magnuson J.K."/>
            <person name="James T.Y."/>
            <person name="O'Malley M.A."/>
            <person name="Stajich J.E."/>
            <person name="Spatafora J.W."/>
            <person name="Visel A."/>
            <person name="Grigoriev I.V."/>
        </authorList>
    </citation>
    <scope>NUCLEOTIDE SEQUENCE [LARGE SCALE GENOMIC DNA]</scope>
    <source>
        <strain evidence="1 2">JEL800</strain>
    </source>
</reference>
<proteinExistence type="predicted"/>
<gene>
    <name evidence="1" type="ORF">BCR33DRAFT_782437</name>
</gene>
<dbReference type="Proteomes" id="UP000193642">
    <property type="component" value="Unassembled WGS sequence"/>
</dbReference>
<evidence type="ECO:0000313" key="2">
    <source>
        <dbReference type="Proteomes" id="UP000193642"/>
    </source>
</evidence>
<accession>A0A1Y2CLY4</accession>